<evidence type="ECO:0000313" key="6">
    <source>
        <dbReference type="EMBL" id="SVA08318.1"/>
    </source>
</evidence>
<dbReference type="Gene3D" id="1.10.1740.10">
    <property type="match status" value="1"/>
</dbReference>
<dbReference type="SUPFAM" id="SSF88659">
    <property type="entry name" value="Sigma3 and sigma4 domains of RNA polymerase sigma factors"/>
    <property type="match status" value="1"/>
</dbReference>
<dbReference type="EMBL" id="UINC01003672">
    <property type="protein sequence ID" value="SVA08318.1"/>
    <property type="molecule type" value="Genomic_DNA"/>
</dbReference>
<name>A0A381SYA4_9ZZZZ</name>
<sequence length="212" mass="23448">MGAGVCPCLVARFELAVWPMEGFMQQEKTSVAPNDLIEAGLPFVEGLARRMAASMPNSIDIGDLVQDGMIGLIDAARRFDAHRGIKFETFAQRRVRGAMIDALRRDAWPRGIRRIRRELESARMTLRRELGGEPSLAELAQHMGSDETRLGRTIVRIHTIESTSPLATLDTVNGTGLPPVLLPSKPEAPDQVFESVEIKKRIREAIGSLPLR</sequence>
<keyword evidence="3" id="KW-0238">DNA-binding</keyword>
<gene>
    <name evidence="6" type="ORF">METZ01_LOCUS61172</name>
</gene>
<dbReference type="Gene3D" id="1.20.140.160">
    <property type="match status" value="1"/>
</dbReference>
<evidence type="ECO:0000259" key="5">
    <source>
        <dbReference type="PROSITE" id="PS00715"/>
    </source>
</evidence>
<feature type="non-terminal residue" evidence="6">
    <location>
        <position position="1"/>
    </location>
</feature>
<dbReference type="PROSITE" id="PS00715">
    <property type="entry name" value="SIGMA70_1"/>
    <property type="match status" value="1"/>
</dbReference>
<dbReference type="InterPro" id="IPR014284">
    <property type="entry name" value="RNA_pol_sigma-70_dom"/>
</dbReference>
<evidence type="ECO:0000256" key="3">
    <source>
        <dbReference type="ARBA" id="ARBA00023125"/>
    </source>
</evidence>
<dbReference type="InterPro" id="IPR000943">
    <property type="entry name" value="RNA_pol_sigma70"/>
</dbReference>
<dbReference type="SUPFAM" id="SSF88946">
    <property type="entry name" value="Sigma2 domain of RNA polymerase sigma factors"/>
    <property type="match status" value="1"/>
</dbReference>
<keyword evidence="1" id="KW-0805">Transcription regulation</keyword>
<evidence type="ECO:0000256" key="2">
    <source>
        <dbReference type="ARBA" id="ARBA00023082"/>
    </source>
</evidence>
<dbReference type="NCBIfam" id="TIGR02937">
    <property type="entry name" value="sigma70-ECF"/>
    <property type="match status" value="1"/>
</dbReference>
<evidence type="ECO:0000256" key="1">
    <source>
        <dbReference type="ARBA" id="ARBA00023015"/>
    </source>
</evidence>
<feature type="domain" description="RNA polymerase sigma-70" evidence="5">
    <location>
        <begin position="63"/>
        <end position="76"/>
    </location>
</feature>
<dbReference type="Pfam" id="PF04542">
    <property type="entry name" value="Sigma70_r2"/>
    <property type="match status" value="1"/>
</dbReference>
<keyword evidence="2" id="KW-0731">Sigma factor</keyword>
<dbReference type="InterPro" id="IPR013325">
    <property type="entry name" value="RNA_pol_sigma_r2"/>
</dbReference>
<organism evidence="6">
    <name type="scientific">marine metagenome</name>
    <dbReference type="NCBI Taxonomy" id="408172"/>
    <lineage>
        <taxon>unclassified sequences</taxon>
        <taxon>metagenomes</taxon>
        <taxon>ecological metagenomes</taxon>
    </lineage>
</organism>
<accession>A0A381SYA4</accession>
<dbReference type="AlphaFoldDB" id="A0A381SYA4"/>
<dbReference type="PANTHER" id="PTHR30385">
    <property type="entry name" value="SIGMA FACTOR F FLAGELLAR"/>
    <property type="match status" value="1"/>
</dbReference>
<dbReference type="InterPro" id="IPR007627">
    <property type="entry name" value="RNA_pol_sigma70_r2"/>
</dbReference>
<dbReference type="GO" id="GO:0003677">
    <property type="term" value="F:DNA binding"/>
    <property type="evidence" value="ECO:0007669"/>
    <property type="project" value="UniProtKB-KW"/>
</dbReference>
<dbReference type="GO" id="GO:0006352">
    <property type="term" value="P:DNA-templated transcription initiation"/>
    <property type="evidence" value="ECO:0007669"/>
    <property type="project" value="InterPro"/>
</dbReference>
<dbReference type="GO" id="GO:0016987">
    <property type="term" value="F:sigma factor activity"/>
    <property type="evidence" value="ECO:0007669"/>
    <property type="project" value="UniProtKB-KW"/>
</dbReference>
<dbReference type="InterPro" id="IPR013324">
    <property type="entry name" value="RNA_pol_sigma_r3/r4-like"/>
</dbReference>
<proteinExistence type="predicted"/>
<protein>
    <recommendedName>
        <fullName evidence="5">RNA polymerase sigma-70 domain-containing protein</fullName>
    </recommendedName>
</protein>
<keyword evidence="4" id="KW-0804">Transcription</keyword>
<feature type="non-terminal residue" evidence="6">
    <location>
        <position position="212"/>
    </location>
</feature>
<evidence type="ECO:0000256" key="4">
    <source>
        <dbReference type="ARBA" id="ARBA00023163"/>
    </source>
</evidence>
<reference evidence="6" key="1">
    <citation type="submission" date="2018-05" db="EMBL/GenBank/DDBJ databases">
        <authorList>
            <person name="Lanie J.A."/>
            <person name="Ng W.-L."/>
            <person name="Kazmierczak K.M."/>
            <person name="Andrzejewski T.M."/>
            <person name="Davidsen T.M."/>
            <person name="Wayne K.J."/>
            <person name="Tettelin H."/>
            <person name="Glass J.I."/>
            <person name="Rusch D."/>
            <person name="Podicherti R."/>
            <person name="Tsui H.-C.T."/>
            <person name="Winkler M.E."/>
        </authorList>
    </citation>
    <scope>NUCLEOTIDE SEQUENCE</scope>
</reference>